<keyword evidence="3" id="KW-0813">Transport</keyword>
<sequence length="987" mass="110155">MNSALPASYTSLSSPSSSTPPFFVRNDTAPGDDDCPGDGYVAPGNKDIEVQLVISLGLGVFAFFAFCLMRPRWTSLYEARRKRHPDQVDGLPVLPKSFLGWLPVVIKISEDQVLSAAGLDAFVFLAFFKMSVKLFAIMFFFAAVVLEPINEHFLNPKTSTSTPASSYLTAPGSPAYDYSIPSSVKTGDSDDDSWNREKGHLWAYLVFIYFFTALTFYFMNTETFRVIKIRQEYLGSQATITDRTFRLSGIPVEFRAEDKIKALIEKLEIGHVESVTVCRKWRALDKLVAERASVLQSLEETWSAFVSQPAVKLVRPRAPRPAGQPGDEEAALGSDNDDNNDNNNGNAAESDSADEDDEVAAAAAAAAATTVHHEATEHDGLLVGTSAQYDELARAALERQRPQLRIWYGPLRLRSRKTDAIDYYEERLRRLDEKIRAARRQHYDATDLAFVTMDSVAACQMAIQAVLDPRPGELLARLAPAPSDVIWHNTYTSRTVRRSRAWIITIFITVLSIVWLIPVASLASLLSLCTIQKWAPSLAKTLSQHDVTKALVQTGLPTAVVSLLNIAVPYLYEYLSNHQGMLSQGDVELSVISKNFFFTFFNIFLVFTVFGTATRFWTVLRDSLKDTTYVAYALAREVQRLNIFYVNFIMLQGLGLFPFRLLEFGTVALYPINRLGAKTPRDYAQIAEPPTFSYGFYLPTAMLVFILCLVYSVMPRGFLVLFLGFIYFALGYVTYKYQLLYAMDQPQHATGGAWRIICYRILLGLAVFHLTMSGYLGANKAFVQATLVLPLFVFTVWYMYYFRAQFEPLTHNIALLSVRRDGDLSPLSDEDVHNGLGNLTFARRRRTWDGRRRRTSTIDENREKGLQFVNPSLVVPLEQPWIYQDPPPYVPDEDDVMINSGYFGRGNPNRNYHDEVFVDIDDDAHIGPVESIDGPSASRSDLLGADGVPASENGAGTGRSGSASSSFSLGDTHIWRQNGGSGRGNAG</sequence>
<dbReference type="InterPro" id="IPR045122">
    <property type="entry name" value="Csc1-like"/>
</dbReference>
<feature type="transmembrane region" description="Helical" evidence="8">
    <location>
        <begin position="718"/>
        <end position="735"/>
    </location>
</feature>
<dbReference type="Proteomes" id="UP000016923">
    <property type="component" value="Unassembled WGS sequence"/>
</dbReference>
<evidence type="ECO:0000259" key="11">
    <source>
        <dbReference type="Pfam" id="PF14703"/>
    </source>
</evidence>
<dbReference type="AlphaFoldDB" id="S3C009"/>
<dbReference type="EMBL" id="KE148152">
    <property type="protein sequence ID" value="EPE06869.1"/>
    <property type="molecule type" value="Genomic_DNA"/>
</dbReference>
<feature type="compositionally biased region" description="Low complexity" evidence="7">
    <location>
        <begin position="360"/>
        <end position="370"/>
    </location>
</feature>
<feature type="domain" description="CSC1/OSCA1-like N-terminal transmembrane" evidence="10">
    <location>
        <begin position="50"/>
        <end position="220"/>
    </location>
</feature>
<reference evidence="12 13" key="1">
    <citation type="journal article" date="2013" name="BMC Genomics">
        <title>The genome and transcriptome of the pine saprophyte Ophiostoma piceae, and a comparison with the bark beetle-associated pine pathogen Grosmannia clavigera.</title>
        <authorList>
            <person name="Haridas S."/>
            <person name="Wang Y."/>
            <person name="Lim L."/>
            <person name="Massoumi Alamouti S."/>
            <person name="Jackman S."/>
            <person name="Docking R."/>
            <person name="Robertson G."/>
            <person name="Birol I."/>
            <person name="Bohlmann J."/>
            <person name="Breuil C."/>
        </authorList>
    </citation>
    <scope>NUCLEOTIDE SEQUENCE [LARGE SCALE GENOMIC DNA]</scope>
    <source>
        <strain evidence="12 13">UAMH 11346</strain>
    </source>
</reference>
<keyword evidence="6 8" id="KW-0472">Membrane</keyword>
<feature type="compositionally biased region" description="Low complexity" evidence="7">
    <location>
        <begin position="341"/>
        <end position="350"/>
    </location>
</feature>
<evidence type="ECO:0000256" key="4">
    <source>
        <dbReference type="ARBA" id="ARBA00022692"/>
    </source>
</evidence>
<feature type="transmembrane region" description="Helical" evidence="8">
    <location>
        <begin position="756"/>
        <end position="776"/>
    </location>
</feature>
<dbReference type="GO" id="GO:0005886">
    <property type="term" value="C:plasma membrane"/>
    <property type="evidence" value="ECO:0007669"/>
    <property type="project" value="TreeGrafter"/>
</dbReference>
<dbReference type="Pfam" id="PF13967">
    <property type="entry name" value="RSN1_TM"/>
    <property type="match status" value="1"/>
</dbReference>
<evidence type="ECO:0000256" key="7">
    <source>
        <dbReference type="SAM" id="MobiDB-lite"/>
    </source>
</evidence>
<feature type="transmembrane region" description="Helical" evidence="8">
    <location>
        <begin position="782"/>
        <end position="801"/>
    </location>
</feature>
<comment type="subcellular location">
    <subcellularLocation>
        <location evidence="1">Membrane</location>
        <topology evidence="1">Multi-pass membrane protein</topology>
    </subcellularLocation>
</comment>
<dbReference type="VEuPathDB" id="FungiDB:F503_03296"/>
<evidence type="ECO:0000256" key="5">
    <source>
        <dbReference type="ARBA" id="ARBA00022989"/>
    </source>
</evidence>
<feature type="region of interest" description="Disordered" evidence="7">
    <location>
        <begin position="927"/>
        <end position="987"/>
    </location>
</feature>
<keyword evidence="13" id="KW-1185">Reference proteome</keyword>
<evidence type="ECO:0008006" key="14">
    <source>
        <dbReference type="Google" id="ProtNLM"/>
    </source>
</evidence>
<proteinExistence type="inferred from homology"/>
<evidence type="ECO:0000256" key="6">
    <source>
        <dbReference type="ARBA" id="ARBA00023136"/>
    </source>
</evidence>
<dbReference type="InterPro" id="IPR032880">
    <property type="entry name" value="CSC1/OSCA1-like_N"/>
</dbReference>
<dbReference type="OMA" id="CSCKKEN"/>
<evidence type="ECO:0000259" key="10">
    <source>
        <dbReference type="Pfam" id="PF13967"/>
    </source>
</evidence>
<feature type="transmembrane region" description="Helical" evidence="8">
    <location>
        <begin position="691"/>
        <end position="712"/>
    </location>
</feature>
<protein>
    <recommendedName>
        <fullName evidence="14">Duf221 domain-containing protein</fullName>
    </recommendedName>
</protein>
<evidence type="ECO:0000256" key="3">
    <source>
        <dbReference type="ARBA" id="ARBA00022448"/>
    </source>
</evidence>
<feature type="compositionally biased region" description="Low complexity" evidence="7">
    <location>
        <begin position="960"/>
        <end position="970"/>
    </location>
</feature>
<dbReference type="GO" id="GO:0005227">
    <property type="term" value="F:calcium-activated cation channel activity"/>
    <property type="evidence" value="ECO:0007669"/>
    <property type="project" value="InterPro"/>
</dbReference>
<accession>S3C009</accession>
<feature type="compositionally biased region" description="Acidic residues" evidence="7">
    <location>
        <begin position="326"/>
        <end position="340"/>
    </location>
</feature>
<evidence type="ECO:0000313" key="13">
    <source>
        <dbReference type="Proteomes" id="UP000016923"/>
    </source>
</evidence>
<dbReference type="OrthoDB" id="1689567at2759"/>
<feature type="transmembrane region" description="Helical" evidence="8">
    <location>
        <begin position="122"/>
        <end position="146"/>
    </location>
</feature>
<feature type="transmembrane region" description="Helical" evidence="8">
    <location>
        <begin position="644"/>
        <end position="670"/>
    </location>
</feature>
<evidence type="ECO:0000259" key="9">
    <source>
        <dbReference type="Pfam" id="PF02714"/>
    </source>
</evidence>
<dbReference type="HOGENOM" id="CLU_002458_0_0_1"/>
<dbReference type="InterPro" id="IPR027815">
    <property type="entry name" value="CSC1/OSCA1-like_cyt"/>
</dbReference>
<feature type="region of interest" description="Disordered" evidence="7">
    <location>
        <begin position="1"/>
        <end position="28"/>
    </location>
</feature>
<evidence type="ECO:0000256" key="2">
    <source>
        <dbReference type="ARBA" id="ARBA00007779"/>
    </source>
</evidence>
<gene>
    <name evidence="12" type="ORF">F503_03296</name>
</gene>
<dbReference type="PANTHER" id="PTHR13018">
    <property type="entry name" value="PROBABLE MEMBRANE PROTEIN DUF221-RELATED"/>
    <property type="match status" value="1"/>
</dbReference>
<feature type="domain" description="CSC1/OSCA1-like 7TM region" evidence="9">
    <location>
        <begin position="500"/>
        <end position="775"/>
    </location>
</feature>
<keyword evidence="5 8" id="KW-1133">Transmembrane helix</keyword>
<evidence type="ECO:0000256" key="8">
    <source>
        <dbReference type="SAM" id="Phobius"/>
    </source>
</evidence>
<keyword evidence="4 8" id="KW-0812">Transmembrane</keyword>
<name>S3C009_OPHP1</name>
<feature type="compositionally biased region" description="Low complexity" evidence="7">
    <location>
        <begin position="1"/>
        <end position="21"/>
    </location>
</feature>
<feature type="domain" description="CSC1/OSCA1-like cytosolic" evidence="11">
    <location>
        <begin position="242"/>
        <end position="489"/>
    </location>
</feature>
<feature type="transmembrane region" description="Helical" evidence="8">
    <location>
        <begin position="502"/>
        <end position="535"/>
    </location>
</feature>
<feature type="transmembrane region" description="Helical" evidence="8">
    <location>
        <begin position="52"/>
        <end position="73"/>
    </location>
</feature>
<dbReference type="Pfam" id="PF02714">
    <property type="entry name" value="RSN1_7TM"/>
    <property type="match status" value="1"/>
</dbReference>
<feature type="region of interest" description="Disordered" evidence="7">
    <location>
        <begin position="314"/>
        <end position="371"/>
    </location>
</feature>
<feature type="transmembrane region" description="Helical" evidence="8">
    <location>
        <begin position="201"/>
        <end position="220"/>
    </location>
</feature>
<dbReference type="InterPro" id="IPR003864">
    <property type="entry name" value="CSC1/OSCA1-like_7TM"/>
</dbReference>
<feature type="transmembrane region" description="Helical" evidence="8">
    <location>
        <begin position="596"/>
        <end position="617"/>
    </location>
</feature>
<evidence type="ECO:0000256" key="1">
    <source>
        <dbReference type="ARBA" id="ARBA00004141"/>
    </source>
</evidence>
<comment type="similarity">
    <text evidence="2">Belongs to the CSC1 (TC 1.A.17) family.</text>
</comment>
<evidence type="ECO:0000313" key="12">
    <source>
        <dbReference type="EMBL" id="EPE06869.1"/>
    </source>
</evidence>
<dbReference type="PANTHER" id="PTHR13018:SF5">
    <property type="entry name" value="RE44586P"/>
    <property type="match status" value="1"/>
</dbReference>
<dbReference type="eggNOG" id="KOG1134">
    <property type="taxonomic scope" value="Eukaryota"/>
</dbReference>
<organism evidence="12 13">
    <name type="scientific">Ophiostoma piceae (strain UAMH 11346)</name>
    <name type="common">Sap stain fungus</name>
    <dbReference type="NCBI Taxonomy" id="1262450"/>
    <lineage>
        <taxon>Eukaryota</taxon>
        <taxon>Fungi</taxon>
        <taxon>Dikarya</taxon>
        <taxon>Ascomycota</taxon>
        <taxon>Pezizomycotina</taxon>
        <taxon>Sordariomycetes</taxon>
        <taxon>Sordariomycetidae</taxon>
        <taxon>Ophiostomatales</taxon>
        <taxon>Ophiostomataceae</taxon>
        <taxon>Ophiostoma</taxon>
    </lineage>
</organism>
<dbReference type="Pfam" id="PF14703">
    <property type="entry name" value="PHM7_cyt"/>
    <property type="match status" value="1"/>
</dbReference>